<comment type="similarity">
    <text evidence="8">Belongs to the dicarboxylate/amino acid:cation symporter (DAACS) (TC 2.A.23) family.</text>
</comment>
<dbReference type="InterPro" id="IPR036458">
    <property type="entry name" value="Na:dicarbo_symporter_sf"/>
</dbReference>
<evidence type="ECO:0000256" key="4">
    <source>
        <dbReference type="ARBA" id="ARBA00022692"/>
    </source>
</evidence>
<comment type="caution">
    <text evidence="9">The sequence shown here is derived from an EMBL/GenBank/DDBJ whole genome shotgun (WGS) entry which is preliminary data.</text>
</comment>
<feature type="transmembrane region" description="Helical" evidence="8">
    <location>
        <begin position="288"/>
        <end position="307"/>
    </location>
</feature>
<name>A0A8H7QIZ9_9FUNG</name>
<evidence type="ECO:0000256" key="7">
    <source>
        <dbReference type="ARBA" id="ARBA00023136"/>
    </source>
</evidence>
<feature type="transmembrane region" description="Helical" evidence="8">
    <location>
        <begin position="106"/>
        <end position="128"/>
    </location>
</feature>
<evidence type="ECO:0000256" key="3">
    <source>
        <dbReference type="ARBA" id="ARBA00022475"/>
    </source>
</evidence>
<evidence type="ECO:0000256" key="8">
    <source>
        <dbReference type="RuleBase" id="RU361216"/>
    </source>
</evidence>
<dbReference type="FunFam" id="1.10.3860.10:FF:000001">
    <property type="entry name" value="C4-dicarboxylate transport protein"/>
    <property type="match status" value="1"/>
</dbReference>
<comment type="subcellular location">
    <subcellularLocation>
        <location evidence="1">Cell membrane</location>
        <topology evidence="1">Multi-pass membrane protein</topology>
    </subcellularLocation>
    <subcellularLocation>
        <location evidence="8">Membrane</location>
        <topology evidence="8">Multi-pass membrane protein</topology>
    </subcellularLocation>
</comment>
<reference evidence="9" key="1">
    <citation type="submission" date="2020-12" db="EMBL/GenBank/DDBJ databases">
        <title>Metabolic potential, ecology and presence of endohyphal bacteria is reflected in genomic diversity of Mucoromycotina.</title>
        <authorList>
            <person name="Muszewska A."/>
            <person name="Okrasinska A."/>
            <person name="Steczkiewicz K."/>
            <person name="Drgas O."/>
            <person name="Orlowska M."/>
            <person name="Perlinska-Lenart U."/>
            <person name="Aleksandrzak-Piekarczyk T."/>
            <person name="Szatraj K."/>
            <person name="Zielenkiewicz U."/>
            <person name="Pilsyk S."/>
            <person name="Malc E."/>
            <person name="Mieczkowski P."/>
            <person name="Kruszewska J.S."/>
            <person name="Biernat P."/>
            <person name="Pawlowska J."/>
        </authorList>
    </citation>
    <scope>NUCLEOTIDE SEQUENCE</scope>
    <source>
        <strain evidence="9">WA0000017839</strain>
    </source>
</reference>
<dbReference type="InterPro" id="IPR001991">
    <property type="entry name" value="Na-dicarboxylate_symporter"/>
</dbReference>
<dbReference type="GO" id="GO:0006835">
    <property type="term" value="P:dicarboxylic acid transport"/>
    <property type="evidence" value="ECO:0007669"/>
    <property type="project" value="TreeGrafter"/>
</dbReference>
<protein>
    <recommendedName>
        <fullName evidence="8">Amino acid transporter</fullName>
    </recommendedName>
</protein>
<keyword evidence="7 8" id="KW-0472">Membrane</keyword>
<dbReference type="AlphaFoldDB" id="A0A8H7QIZ9"/>
<dbReference type="PRINTS" id="PR00173">
    <property type="entry name" value="EDTRNSPORT"/>
</dbReference>
<dbReference type="Proteomes" id="UP000603453">
    <property type="component" value="Unassembled WGS sequence"/>
</dbReference>
<feature type="transmembrane region" description="Helical" evidence="8">
    <location>
        <begin position="49"/>
        <end position="68"/>
    </location>
</feature>
<feature type="transmembrane region" description="Helical" evidence="8">
    <location>
        <begin position="203"/>
        <end position="226"/>
    </location>
</feature>
<dbReference type="Gene3D" id="1.10.3860.10">
    <property type="entry name" value="Sodium:dicarboxylate symporter"/>
    <property type="match status" value="1"/>
</dbReference>
<keyword evidence="5 8" id="KW-0769">Symport</keyword>
<evidence type="ECO:0000256" key="5">
    <source>
        <dbReference type="ARBA" id="ARBA00022847"/>
    </source>
</evidence>
<keyword evidence="2 8" id="KW-0813">Transport</keyword>
<dbReference type="PANTHER" id="PTHR42865">
    <property type="entry name" value="PROTON/GLUTAMATE-ASPARTATE SYMPORTER"/>
    <property type="match status" value="1"/>
</dbReference>
<keyword evidence="10" id="KW-1185">Reference proteome</keyword>
<dbReference type="OrthoDB" id="5877963at2759"/>
<dbReference type="Pfam" id="PF00375">
    <property type="entry name" value="SDF"/>
    <property type="match status" value="1"/>
</dbReference>
<keyword evidence="6 8" id="KW-1133">Transmembrane helix</keyword>
<organism evidence="9 10">
    <name type="scientific">Mucor saturninus</name>
    <dbReference type="NCBI Taxonomy" id="64648"/>
    <lineage>
        <taxon>Eukaryota</taxon>
        <taxon>Fungi</taxon>
        <taxon>Fungi incertae sedis</taxon>
        <taxon>Mucoromycota</taxon>
        <taxon>Mucoromycotina</taxon>
        <taxon>Mucoromycetes</taxon>
        <taxon>Mucorales</taxon>
        <taxon>Mucorineae</taxon>
        <taxon>Mucoraceae</taxon>
        <taxon>Mucor</taxon>
    </lineage>
</organism>
<evidence type="ECO:0000256" key="6">
    <source>
        <dbReference type="ARBA" id="ARBA00022989"/>
    </source>
</evidence>
<sequence>MLNNFLDKFNKNKSDKNEIQLNDSSLPYGMPPIEESKPYPRPVQAVSNALLFVWNKLFIGPLSVVLGFLSRRTNLTFWIIFGMVIGILVGHFAPSVGAEIEPLGDAFIRMITIIETPLIFSTLVVGIAGHGDDVGKIGKLAIKTIIYFEVVTTFALAVGLIMANLIKPGQGVVLYGDTSEVATMAETTITWYGELEMIIPKNFFVAATENQILGVVFCAAMFSCAMMKADKKSKEFMLRVNDSLSMIMFKFVALIMNYAPIGIGASLAGAVGKNGVDILANLGKLIGALYASLAIFVVVILIPVMFLTRVPIVGFFKAVAQPWLIAFSSASSESALPRAMQNMRSFGCPNSLTAFVIPCGYSFNLDGTTLYLALACIFAAQAGNINLPLATQLSIMGTLMLSSKGVAAIPRASLIILAGTVTQYGLPYEAIPMIMGVDAIMDMARTSINVFGNCLGCCVMSRVEGSFRGLEWREEEIDRRRIVLLEEERKQRTSDGVSEEMSFTDGEKQVEHQELDNVVIHHDVESVNSLNIAPAHSQKH</sequence>
<evidence type="ECO:0000313" key="9">
    <source>
        <dbReference type="EMBL" id="KAG2192585.1"/>
    </source>
</evidence>
<dbReference type="GO" id="GO:0015293">
    <property type="term" value="F:symporter activity"/>
    <property type="evidence" value="ECO:0007669"/>
    <property type="project" value="UniProtKB-UniRule"/>
</dbReference>
<feature type="transmembrane region" description="Helical" evidence="8">
    <location>
        <begin position="75"/>
        <end position="94"/>
    </location>
</feature>
<evidence type="ECO:0000256" key="1">
    <source>
        <dbReference type="ARBA" id="ARBA00004651"/>
    </source>
</evidence>
<proteinExistence type="inferred from homology"/>
<evidence type="ECO:0000313" key="10">
    <source>
        <dbReference type="Proteomes" id="UP000603453"/>
    </source>
</evidence>
<dbReference type="GO" id="GO:0005886">
    <property type="term" value="C:plasma membrane"/>
    <property type="evidence" value="ECO:0007669"/>
    <property type="project" value="UniProtKB-SubCell"/>
</dbReference>
<feature type="transmembrane region" description="Helical" evidence="8">
    <location>
        <begin position="140"/>
        <end position="166"/>
    </location>
</feature>
<dbReference type="SUPFAM" id="SSF118215">
    <property type="entry name" value="Proton glutamate symport protein"/>
    <property type="match status" value="1"/>
</dbReference>
<accession>A0A8H7QIZ9</accession>
<keyword evidence="4 8" id="KW-0812">Transmembrane</keyword>
<evidence type="ECO:0000256" key="2">
    <source>
        <dbReference type="ARBA" id="ARBA00022448"/>
    </source>
</evidence>
<gene>
    <name evidence="9" type="ORF">INT47_006037</name>
</gene>
<dbReference type="EMBL" id="JAEPRD010000281">
    <property type="protein sequence ID" value="KAG2192585.1"/>
    <property type="molecule type" value="Genomic_DNA"/>
</dbReference>
<dbReference type="PANTHER" id="PTHR42865:SF7">
    <property type="entry name" value="PROTON_GLUTAMATE-ASPARTATE SYMPORTER"/>
    <property type="match status" value="1"/>
</dbReference>
<feature type="transmembrane region" description="Helical" evidence="8">
    <location>
        <begin position="247"/>
        <end position="268"/>
    </location>
</feature>
<keyword evidence="3" id="KW-1003">Cell membrane</keyword>